<dbReference type="RefSeq" id="WP_057026446.1">
    <property type="nucleotide sequence ID" value="NZ_LJYF01000004.1"/>
</dbReference>
<dbReference type="Gene3D" id="1.10.150.130">
    <property type="match status" value="1"/>
</dbReference>
<accession>A0A0R3D2J9</accession>
<dbReference type="InterPro" id="IPR013762">
    <property type="entry name" value="Integrase-like_cat_sf"/>
</dbReference>
<evidence type="ECO:0000259" key="5">
    <source>
        <dbReference type="PROSITE" id="PS51898"/>
    </source>
</evidence>
<dbReference type="PROSITE" id="PS51898">
    <property type="entry name" value="TYR_RECOMBINASE"/>
    <property type="match status" value="1"/>
</dbReference>
<evidence type="ECO:0000256" key="3">
    <source>
        <dbReference type="ARBA" id="ARBA00023125"/>
    </source>
</evidence>
<dbReference type="InterPro" id="IPR002104">
    <property type="entry name" value="Integrase_catalytic"/>
</dbReference>
<dbReference type="GO" id="GO:0006310">
    <property type="term" value="P:DNA recombination"/>
    <property type="evidence" value="ECO:0007669"/>
    <property type="project" value="UniProtKB-KW"/>
</dbReference>
<dbReference type="GO" id="GO:0015074">
    <property type="term" value="P:DNA integration"/>
    <property type="evidence" value="ECO:0007669"/>
    <property type="project" value="UniProtKB-KW"/>
</dbReference>
<dbReference type="Pfam" id="PF00589">
    <property type="entry name" value="Phage_integrase"/>
    <property type="match status" value="1"/>
</dbReference>
<reference evidence="6 7" key="1">
    <citation type="submission" date="2015-09" db="EMBL/GenBank/DDBJ databases">
        <title>Draft Genome Sequence of the Strain BR 3267 (Bradyrhizobium yuanmingense) recommended as inoculant for cowpea in Brazil.</title>
        <authorList>
            <person name="Simoes-Araujo J.L."/>
            <person name="Zilli J.E."/>
        </authorList>
    </citation>
    <scope>NUCLEOTIDE SEQUENCE [LARGE SCALE GENOMIC DNA]</scope>
    <source>
        <strain evidence="6 7">BR3267</strain>
    </source>
</reference>
<evidence type="ECO:0000256" key="1">
    <source>
        <dbReference type="ARBA" id="ARBA00008857"/>
    </source>
</evidence>
<keyword evidence="2" id="KW-0229">DNA integration</keyword>
<proteinExistence type="inferred from homology"/>
<dbReference type="EMBL" id="LJYF01000004">
    <property type="protein sequence ID" value="KRQ01852.1"/>
    <property type="molecule type" value="Genomic_DNA"/>
</dbReference>
<dbReference type="OrthoDB" id="9795573at2"/>
<feature type="domain" description="Tyr recombinase" evidence="5">
    <location>
        <begin position="234"/>
        <end position="439"/>
    </location>
</feature>
<dbReference type="InterPro" id="IPR011010">
    <property type="entry name" value="DNA_brk_join_enz"/>
</dbReference>
<evidence type="ECO:0000313" key="7">
    <source>
        <dbReference type="Proteomes" id="UP000051380"/>
    </source>
</evidence>
<dbReference type="InterPro" id="IPR050808">
    <property type="entry name" value="Phage_Integrase"/>
</dbReference>
<gene>
    <name evidence="6" type="ORF">AOQ72_10575</name>
</gene>
<dbReference type="AlphaFoldDB" id="A0A0R3D2J9"/>
<organism evidence="6 7">
    <name type="scientific">Bradyrhizobium yuanmingense</name>
    <dbReference type="NCBI Taxonomy" id="108015"/>
    <lineage>
        <taxon>Bacteria</taxon>
        <taxon>Pseudomonadati</taxon>
        <taxon>Pseudomonadota</taxon>
        <taxon>Alphaproteobacteria</taxon>
        <taxon>Hyphomicrobiales</taxon>
        <taxon>Nitrobacteraceae</taxon>
        <taxon>Bradyrhizobium</taxon>
    </lineage>
</organism>
<keyword evidence="4" id="KW-0233">DNA recombination</keyword>
<dbReference type="PANTHER" id="PTHR30629:SF2">
    <property type="entry name" value="PROPHAGE INTEGRASE INTS-RELATED"/>
    <property type="match status" value="1"/>
</dbReference>
<protein>
    <submittedName>
        <fullName evidence="6">Integrase</fullName>
    </submittedName>
</protein>
<evidence type="ECO:0000256" key="2">
    <source>
        <dbReference type="ARBA" id="ARBA00022908"/>
    </source>
</evidence>
<evidence type="ECO:0000256" key="4">
    <source>
        <dbReference type="ARBA" id="ARBA00023172"/>
    </source>
</evidence>
<dbReference type="Gene3D" id="1.10.443.10">
    <property type="entry name" value="Intergrase catalytic core"/>
    <property type="match status" value="1"/>
</dbReference>
<evidence type="ECO:0000313" key="6">
    <source>
        <dbReference type="EMBL" id="KRQ01852.1"/>
    </source>
</evidence>
<comment type="similarity">
    <text evidence="1">Belongs to the 'phage' integrase family.</text>
</comment>
<dbReference type="PANTHER" id="PTHR30629">
    <property type="entry name" value="PROPHAGE INTEGRASE"/>
    <property type="match status" value="1"/>
</dbReference>
<sequence length="465" mass="52074">MTETTTIPEPAKRERKGSVILTDRLCGKRVEKRVKLYDRKCPGLYVSVTVAGVATFYAKVSDRTTGKQRTAWLGIHHPETFGVEHARAEVYRLRGLGAAALAETLRDRKDRQAKQGKTVAEIIEERIEWMKTPVRKADGEMRPRLEAWENTASHLHRFVGARLGKKLAREVTKNDIATLSNDIVAGKFGRPSTSNARHMRKAASALFNWASEAGRDYVTASPCVNLPKLDPEHPRIRVLTEDEIRILWHGLDDDVLLASWDRRTRLGLKFELVTMLRSRELLGAHRDELFDLDGENPRVDVPLKRVKKRRVIQQPLSDLAVEIIKEALKGNNKDFVFASPLDNKPLHRKAMADALRGDQRKGVVRTPGICALLGLRPFTPHDLRRTAATLAGDLGFSDAQIALCLDHATSKKAETEVPSVTGKVYVHSRRMKEKKAVLDAVAAELRRIIGQPAVKAIDPKLRIAA</sequence>
<keyword evidence="3" id="KW-0238">DNA-binding</keyword>
<dbReference type="GO" id="GO:0003677">
    <property type="term" value="F:DNA binding"/>
    <property type="evidence" value="ECO:0007669"/>
    <property type="project" value="UniProtKB-KW"/>
</dbReference>
<comment type="caution">
    <text evidence="6">The sequence shown here is derived from an EMBL/GenBank/DDBJ whole genome shotgun (WGS) entry which is preliminary data.</text>
</comment>
<dbReference type="Proteomes" id="UP000051380">
    <property type="component" value="Unassembled WGS sequence"/>
</dbReference>
<name>A0A0R3D2J9_9BRAD</name>
<dbReference type="InterPro" id="IPR010998">
    <property type="entry name" value="Integrase_recombinase_N"/>
</dbReference>
<dbReference type="SUPFAM" id="SSF56349">
    <property type="entry name" value="DNA breaking-rejoining enzymes"/>
    <property type="match status" value="1"/>
</dbReference>